<protein>
    <recommendedName>
        <fullName evidence="4">PDEase domain-containing protein</fullName>
    </recommendedName>
</protein>
<gene>
    <name evidence="5" type="ORF">APAL1065_LOCUS8962</name>
</gene>
<organism evidence="5">
    <name type="scientific">Entomoneis paludosa</name>
    <dbReference type="NCBI Taxonomy" id="265537"/>
    <lineage>
        <taxon>Eukaryota</taxon>
        <taxon>Sar</taxon>
        <taxon>Stramenopiles</taxon>
        <taxon>Ochrophyta</taxon>
        <taxon>Bacillariophyta</taxon>
        <taxon>Bacillariophyceae</taxon>
        <taxon>Bacillariophycidae</taxon>
        <taxon>Entomoneidaceae</taxon>
        <taxon>Entomoneis</taxon>
    </lineage>
</organism>
<dbReference type="AlphaFoldDB" id="A0A7S2Y8F3"/>
<dbReference type="InterPro" id="IPR036971">
    <property type="entry name" value="PDEase_catalytic_dom_sf"/>
</dbReference>
<keyword evidence="1 3" id="KW-0479">Metal-binding</keyword>
<reference evidence="5" key="1">
    <citation type="submission" date="2021-01" db="EMBL/GenBank/DDBJ databases">
        <authorList>
            <person name="Corre E."/>
            <person name="Pelletier E."/>
            <person name="Niang G."/>
            <person name="Scheremetjew M."/>
            <person name="Finn R."/>
            <person name="Kale V."/>
            <person name="Holt S."/>
            <person name="Cochrane G."/>
            <person name="Meng A."/>
            <person name="Brown T."/>
            <person name="Cohen L."/>
        </authorList>
    </citation>
    <scope>NUCLEOTIDE SEQUENCE</scope>
    <source>
        <strain evidence="5">CCMP125</strain>
    </source>
</reference>
<feature type="binding site" evidence="3">
    <location>
        <position position="53"/>
    </location>
    <ligand>
        <name>Zn(2+)</name>
        <dbReference type="ChEBI" id="CHEBI:29105"/>
        <label>1</label>
    </ligand>
</feature>
<dbReference type="Pfam" id="PF00233">
    <property type="entry name" value="PDEase_I"/>
    <property type="match status" value="1"/>
</dbReference>
<evidence type="ECO:0000256" key="2">
    <source>
        <dbReference type="ARBA" id="ARBA00022801"/>
    </source>
</evidence>
<dbReference type="InterPro" id="IPR002073">
    <property type="entry name" value="PDEase_catalytic_dom"/>
</dbReference>
<sequence length="301" mass="34849">MSAGKMMRRIVNPDGVDFDKVGVNEAEELHAQTYGLCSDKLMQFAVVFSALIHDVDHTGLTNAELDKMRAPVASAYRHKSIAEQNSVDVAWTVLMDGRFKDLRACIYTNEQELARFRQLIVNAVMATDIADKELKKLRESRWDQAFAESAPVAALDMDQIDSDRKATIVFEYIIQASDVAHTMQHWHTYQKFNRRLFEERYLAWLNGHAGEEDPSLSWYQGEIGFFDFYIIPLARKLEKCGVFGVSSDEYLNYAKENRKEWEIKGRGLVEEMLESCREKYNNILEGSEEHFREEDEDFIDM</sequence>
<dbReference type="SUPFAM" id="SSF109604">
    <property type="entry name" value="HD-domain/PDEase-like"/>
    <property type="match status" value="1"/>
</dbReference>
<evidence type="ECO:0000259" key="4">
    <source>
        <dbReference type="Pfam" id="PF00233"/>
    </source>
</evidence>
<dbReference type="GO" id="GO:0004114">
    <property type="term" value="F:3',5'-cyclic-nucleotide phosphodiesterase activity"/>
    <property type="evidence" value="ECO:0007669"/>
    <property type="project" value="InterPro"/>
</dbReference>
<feature type="binding site" evidence="3">
    <location>
        <position position="54"/>
    </location>
    <ligand>
        <name>Zn(2+)</name>
        <dbReference type="ChEBI" id="CHEBI:29105"/>
        <label>2</label>
    </ligand>
</feature>
<feature type="binding site" evidence="3">
    <location>
        <position position="54"/>
    </location>
    <ligand>
        <name>Zn(2+)</name>
        <dbReference type="ChEBI" id="CHEBI:29105"/>
        <label>1</label>
    </ligand>
</feature>
<dbReference type="PRINTS" id="PR00387">
    <property type="entry name" value="PDIESTERASE1"/>
</dbReference>
<evidence type="ECO:0000256" key="1">
    <source>
        <dbReference type="ARBA" id="ARBA00022723"/>
    </source>
</evidence>
<feature type="domain" description="PDEase" evidence="4">
    <location>
        <begin position="37"/>
        <end position="238"/>
    </location>
</feature>
<dbReference type="InterPro" id="IPR023088">
    <property type="entry name" value="PDEase"/>
</dbReference>
<evidence type="ECO:0000256" key="3">
    <source>
        <dbReference type="PIRSR" id="PIRSR623088-3"/>
    </source>
</evidence>
<dbReference type="Gene3D" id="1.10.1300.10">
    <property type="entry name" value="3'5'-cyclic nucleotide phosphodiesterase, catalytic domain"/>
    <property type="match status" value="1"/>
</dbReference>
<proteinExistence type="predicted"/>
<dbReference type="GO" id="GO:0046872">
    <property type="term" value="F:metal ion binding"/>
    <property type="evidence" value="ECO:0007669"/>
    <property type="project" value="UniProtKB-KW"/>
</dbReference>
<dbReference type="PANTHER" id="PTHR11347">
    <property type="entry name" value="CYCLIC NUCLEOTIDE PHOSPHODIESTERASE"/>
    <property type="match status" value="1"/>
</dbReference>
<accession>A0A7S2Y8F3</accession>
<feature type="binding site" evidence="3">
    <location>
        <position position="178"/>
    </location>
    <ligand>
        <name>Zn(2+)</name>
        <dbReference type="ChEBI" id="CHEBI:29105"/>
        <label>1</label>
    </ligand>
</feature>
<dbReference type="GO" id="GO:0007165">
    <property type="term" value="P:signal transduction"/>
    <property type="evidence" value="ECO:0007669"/>
    <property type="project" value="InterPro"/>
</dbReference>
<evidence type="ECO:0000313" key="5">
    <source>
        <dbReference type="EMBL" id="CAD9958945.1"/>
    </source>
</evidence>
<name>A0A7S2Y8F3_9STRA</name>
<keyword evidence="2" id="KW-0378">Hydrolase</keyword>
<dbReference type="EMBL" id="HBHT01013386">
    <property type="protein sequence ID" value="CAD9958945.1"/>
    <property type="molecule type" value="Transcribed_RNA"/>
</dbReference>